<protein>
    <submittedName>
        <fullName evidence="1">Uncharacterized protein</fullName>
    </submittedName>
</protein>
<accession>A0A0X1L0A8</accession>
<evidence type="ECO:0000313" key="1">
    <source>
        <dbReference type="EMBL" id="EET23950.1"/>
    </source>
</evidence>
<dbReference type="HOGENOM" id="CLU_215026_0_0_6"/>
<reference evidence="1" key="2">
    <citation type="submission" date="2008-07" db="EMBL/GenBank/DDBJ databases">
        <authorList>
            <consortium name="Broad Institute Genome Sequencing Platform"/>
            <person name="Colwell R."/>
            <person name="Grim C.J."/>
            <person name="Young S."/>
            <person name="Jaffe D."/>
            <person name="Gnerre S."/>
            <person name="Berlin A."/>
            <person name="Heiman D."/>
            <person name="Hepburn T."/>
            <person name="Shea T."/>
            <person name="Sykes S."/>
            <person name="Alvarado L."/>
            <person name="Kodira C."/>
            <person name="Heidelberg J."/>
            <person name="Lander E."/>
            <person name="Galagan J."/>
            <person name="Nusbaum C."/>
            <person name="Birren B."/>
        </authorList>
    </citation>
    <scope>NUCLEOTIDE SEQUENCE [LARGE SCALE GENOMIC DNA]</scope>
    <source>
        <strain evidence="1">MO10</strain>
    </source>
</reference>
<reference evidence="1" key="1">
    <citation type="submission" date="2005-09" db="EMBL/GenBank/DDBJ databases">
        <title>Annotation of Vibrio cholerae MO10.</title>
        <authorList>
            <person name="Colwell R."/>
            <person name="Grim C.J."/>
            <person name="Young S."/>
            <person name="Jaffe D."/>
            <person name="Gnerre S."/>
            <person name="Berlin A."/>
            <person name="Heiman D."/>
            <person name="Hepburn T."/>
            <person name="Shea T."/>
            <person name="Sykes S."/>
            <person name="Yandava C."/>
            <person name="Alvarado L."/>
            <person name="Kodira C."/>
            <person name="Borodovsky M."/>
            <person name="Heidelberg J."/>
            <person name="Lander E."/>
            <person name="Galagan J."/>
            <person name="Nusbaum C."/>
            <person name="Birren B."/>
        </authorList>
    </citation>
    <scope>NUCLEOTIDE SEQUENCE [LARGE SCALE GENOMIC DNA]</scope>
    <source>
        <strain evidence="1">MO10</strain>
    </source>
</reference>
<proteinExistence type="predicted"/>
<dbReference type="Proteomes" id="UP000004687">
    <property type="component" value="Unassembled WGS sequence"/>
</dbReference>
<dbReference type="EMBL" id="DS990137">
    <property type="protein sequence ID" value="EET23950.1"/>
    <property type="molecule type" value="Genomic_DNA"/>
</dbReference>
<name>A0A0X1L0A8_VIBCO</name>
<organism evidence="1">
    <name type="scientific">Vibrio cholerae (strain MO10)</name>
    <dbReference type="NCBI Taxonomy" id="345072"/>
    <lineage>
        <taxon>Bacteria</taxon>
        <taxon>Pseudomonadati</taxon>
        <taxon>Pseudomonadota</taxon>
        <taxon>Gammaproteobacteria</taxon>
        <taxon>Vibrionales</taxon>
        <taxon>Vibrionaceae</taxon>
        <taxon>Vibrio</taxon>
    </lineage>
</organism>
<dbReference type="AlphaFoldDB" id="A0A0X1L0A8"/>
<gene>
    <name evidence="1" type="ORF">VchoM_01976</name>
</gene>
<sequence length="51" mass="5752">MLIFCHSKTLFLLFESAWGTGLIEMKGADESHPRLESGLRVSRLVALTFIE</sequence>